<keyword evidence="2" id="KW-1185">Reference proteome</keyword>
<organism evidence="1 2">
    <name type="scientific">Mariniflexile ostreae</name>
    <dbReference type="NCBI Taxonomy" id="1520892"/>
    <lineage>
        <taxon>Bacteria</taxon>
        <taxon>Pseudomonadati</taxon>
        <taxon>Bacteroidota</taxon>
        <taxon>Flavobacteriia</taxon>
        <taxon>Flavobacteriales</taxon>
        <taxon>Flavobacteriaceae</taxon>
        <taxon>Mariniflexile</taxon>
    </lineage>
</organism>
<dbReference type="EMBL" id="JBHMFC010000047">
    <property type="protein sequence ID" value="MFB9057142.1"/>
    <property type="molecule type" value="Genomic_DNA"/>
</dbReference>
<comment type="caution">
    <text evidence="1">The sequence shown here is derived from an EMBL/GenBank/DDBJ whole genome shotgun (WGS) entry which is preliminary data.</text>
</comment>
<evidence type="ECO:0000313" key="1">
    <source>
        <dbReference type="EMBL" id="MFB9057142.1"/>
    </source>
</evidence>
<gene>
    <name evidence="1" type="ORF">ACFFU9_10350</name>
</gene>
<proteinExistence type="predicted"/>
<accession>A0ABV5FCH9</accession>
<dbReference type="RefSeq" id="WP_379861363.1">
    <property type="nucleotide sequence ID" value="NZ_JBHMFC010000047.1"/>
</dbReference>
<protein>
    <submittedName>
        <fullName evidence="1">Uncharacterized protein</fullName>
    </submittedName>
</protein>
<name>A0ABV5FCH9_9FLAO</name>
<evidence type="ECO:0000313" key="2">
    <source>
        <dbReference type="Proteomes" id="UP001589585"/>
    </source>
</evidence>
<dbReference type="Proteomes" id="UP001589585">
    <property type="component" value="Unassembled WGS sequence"/>
</dbReference>
<sequence>MFPLSVKFQAFIPKSLGKPLLSYFENTNRFRLLDNKEEFIRQLNSFNIRTHTWLPEPGSLSNYYATDNVEMFHHHSGHNTRLAINAEIDLTKIGSYNSGSEIFKHFSHLDGTIGNKNNQHSGLSHQVKAYIKRIPFYDDMPRASNKDMYIGVCSELHSARSDEAPLKVLISNSKKHSFYELGNDTTIIKVSASAGYPFAEPFSPNIDFKLEIELFKNLTNKSIDVHVKGVHNNFPAYELVINDRVAYTHNPSDYGHSGPGLINLNTNKNFDITEWIRLNDWEVRDLKQEKSFGW</sequence>
<reference evidence="1 2" key="1">
    <citation type="submission" date="2024-09" db="EMBL/GenBank/DDBJ databases">
        <authorList>
            <person name="Sun Q."/>
            <person name="Mori K."/>
        </authorList>
    </citation>
    <scope>NUCLEOTIDE SEQUENCE [LARGE SCALE GENOMIC DNA]</scope>
    <source>
        <strain evidence="1 2">CECT 8622</strain>
    </source>
</reference>